<protein>
    <submittedName>
        <fullName evidence="3">Peptidase M23B</fullName>
    </submittedName>
</protein>
<dbReference type="InterPro" id="IPR011055">
    <property type="entry name" value="Dup_hybrid_motif"/>
</dbReference>
<feature type="signal peptide" evidence="2">
    <location>
        <begin position="1"/>
        <end position="24"/>
    </location>
</feature>
<dbReference type="RefSeq" id="WP_088649201.1">
    <property type="nucleotide sequence ID" value="NZ_AQQR01000002.1"/>
</dbReference>
<comment type="caution">
    <text evidence="3">The sequence shown here is derived from an EMBL/GenBank/DDBJ whole genome shotgun (WGS) entry which is preliminary data.</text>
</comment>
<evidence type="ECO:0000256" key="2">
    <source>
        <dbReference type="SAM" id="SignalP"/>
    </source>
</evidence>
<feature type="region of interest" description="Disordered" evidence="1">
    <location>
        <begin position="326"/>
        <end position="353"/>
    </location>
</feature>
<organism evidence="3 4">
    <name type="scientific">Marinibacterium profundimaris</name>
    <dbReference type="NCBI Taxonomy" id="1679460"/>
    <lineage>
        <taxon>Bacteria</taxon>
        <taxon>Pseudomonadati</taxon>
        <taxon>Pseudomonadota</taxon>
        <taxon>Alphaproteobacteria</taxon>
        <taxon>Rhodobacterales</taxon>
        <taxon>Paracoccaceae</taxon>
        <taxon>Marinibacterium</taxon>
    </lineage>
</organism>
<dbReference type="SUPFAM" id="SSF51261">
    <property type="entry name" value="Duplicated hybrid motif"/>
    <property type="match status" value="1"/>
</dbReference>
<dbReference type="Gene3D" id="2.70.70.10">
    <property type="entry name" value="Glucose Permease (Domain IIA)"/>
    <property type="match status" value="1"/>
</dbReference>
<reference evidence="3 4" key="1">
    <citation type="submission" date="2013-04" db="EMBL/GenBank/DDBJ databases">
        <title>Oceanicola sp. 22II1-22F33 Genome Sequencing.</title>
        <authorList>
            <person name="Lai Q."/>
            <person name="Li G."/>
            <person name="Shao Z."/>
        </authorList>
    </citation>
    <scope>NUCLEOTIDE SEQUENCE [LARGE SCALE GENOMIC DNA]</scope>
    <source>
        <strain evidence="3 4">22II1-22F33</strain>
    </source>
</reference>
<dbReference type="Proteomes" id="UP000215377">
    <property type="component" value="Unassembled WGS sequence"/>
</dbReference>
<proteinExistence type="predicted"/>
<feature type="chain" id="PRO_5012104098" evidence="2">
    <location>
        <begin position="25"/>
        <end position="381"/>
    </location>
</feature>
<dbReference type="EMBL" id="AQQR01000002">
    <property type="protein sequence ID" value="OWU76007.1"/>
    <property type="molecule type" value="Genomic_DNA"/>
</dbReference>
<sequence length="381" mass="39612">MIRPGAVLLGLALAVLPLASQAQQADPAEAARAAARMIEQATLSMQGATTAQDRVAALTEAVQAYEAGLAAMRDGLRRAALQEANLTARLAAREDDVAQLLGVLQSIGTAPPPVLMLHPSGALGAARSGMIMADVAPGLEAQAQALREDLEEVRTLRILQENAARQLSEGLAGIQQARAALSQAIADRTDLPRRFTADPVRTAILIGSTETLDGFASGLSEMTEGDIPRSNADITGLKGELPLPVQGLLLHRAGAADAAGVTREGILVATRPRALVVSPTAATIRYLGPLLDLGNVAILEPQADTLFVLSGLDQVFGEAGQVLPPGTPVGLMGGSDPETGEIVSRGGEGSGNERTETLYIEVRENGQPVDPESWFRTEQDG</sequence>
<accession>A0A225NSJ9</accession>
<evidence type="ECO:0000313" key="3">
    <source>
        <dbReference type="EMBL" id="OWU76007.1"/>
    </source>
</evidence>
<evidence type="ECO:0000256" key="1">
    <source>
        <dbReference type="SAM" id="MobiDB-lite"/>
    </source>
</evidence>
<dbReference type="AlphaFoldDB" id="A0A225NSJ9"/>
<name>A0A225NSJ9_9RHOB</name>
<keyword evidence="4" id="KW-1185">Reference proteome</keyword>
<gene>
    <name evidence="3" type="ORF">ATO3_07490</name>
</gene>
<keyword evidence="2" id="KW-0732">Signal</keyword>
<dbReference type="OrthoDB" id="9809144at2"/>
<evidence type="ECO:0000313" key="4">
    <source>
        <dbReference type="Proteomes" id="UP000215377"/>
    </source>
</evidence>